<dbReference type="SUPFAM" id="SSF57903">
    <property type="entry name" value="FYVE/PHD zinc finger"/>
    <property type="match status" value="1"/>
</dbReference>
<dbReference type="InterPro" id="IPR013083">
    <property type="entry name" value="Znf_RING/FYVE/PHD"/>
</dbReference>
<dbReference type="GO" id="GO:0061188">
    <property type="term" value="P:negative regulation of rDNA heterochromatin formation"/>
    <property type="evidence" value="ECO:0007669"/>
    <property type="project" value="TreeGrafter"/>
</dbReference>
<dbReference type="Pfam" id="PF20826">
    <property type="entry name" value="PHD_5"/>
    <property type="match status" value="1"/>
</dbReference>
<dbReference type="InParanoid" id="N1JG49"/>
<gene>
    <name evidence="6" type="ORF">BGHDH14_bgh04254</name>
</gene>
<organism evidence="6 7">
    <name type="scientific">Blumeria graminis f. sp. hordei (strain DH14)</name>
    <name type="common">Barley powdery mildew</name>
    <name type="synonym">Oidium monilioides f. sp. hordei</name>
    <dbReference type="NCBI Taxonomy" id="546991"/>
    <lineage>
        <taxon>Eukaryota</taxon>
        <taxon>Fungi</taxon>
        <taxon>Dikarya</taxon>
        <taxon>Ascomycota</taxon>
        <taxon>Pezizomycotina</taxon>
        <taxon>Leotiomycetes</taxon>
        <taxon>Erysiphales</taxon>
        <taxon>Erysiphaceae</taxon>
        <taxon>Blumeria</taxon>
        <taxon>Blumeria hordei</taxon>
    </lineage>
</organism>
<dbReference type="eggNOG" id="KOG1844">
    <property type="taxonomic scope" value="Eukaryota"/>
</dbReference>
<keyword evidence="7" id="KW-1185">Reference proteome</keyword>
<dbReference type="PROSITE" id="PS01359">
    <property type="entry name" value="ZF_PHD_1"/>
    <property type="match status" value="1"/>
</dbReference>
<feature type="region of interest" description="Disordered" evidence="4">
    <location>
        <begin position="223"/>
        <end position="370"/>
    </location>
</feature>
<evidence type="ECO:0000256" key="3">
    <source>
        <dbReference type="ARBA" id="ARBA00022833"/>
    </source>
</evidence>
<feature type="compositionally biased region" description="Polar residues" evidence="4">
    <location>
        <begin position="302"/>
        <end position="316"/>
    </location>
</feature>
<feature type="domain" description="Zinc finger PHD-type" evidence="5">
    <location>
        <begin position="111"/>
        <end position="188"/>
    </location>
</feature>
<evidence type="ECO:0000259" key="5">
    <source>
        <dbReference type="SMART" id="SM00249"/>
    </source>
</evidence>
<dbReference type="Proteomes" id="UP000015441">
    <property type="component" value="Unassembled WGS sequence"/>
</dbReference>
<dbReference type="OrthoDB" id="418595at2759"/>
<evidence type="ECO:0000256" key="1">
    <source>
        <dbReference type="ARBA" id="ARBA00022723"/>
    </source>
</evidence>
<keyword evidence="1" id="KW-0479">Metal-binding</keyword>
<dbReference type="InterPro" id="IPR053051">
    <property type="entry name" value="HDAC_complex_subunit"/>
</dbReference>
<dbReference type="STRING" id="546991.N1JG49"/>
<dbReference type="InterPro" id="IPR011011">
    <property type="entry name" value="Znf_FYVE_PHD"/>
</dbReference>
<keyword evidence="3" id="KW-0862">Zinc</keyword>
<keyword evidence="2" id="KW-0863">Zinc-finger</keyword>
<feature type="compositionally biased region" description="Basic and acidic residues" evidence="4">
    <location>
        <begin position="480"/>
        <end position="491"/>
    </location>
</feature>
<dbReference type="InterPro" id="IPR019786">
    <property type="entry name" value="Zinc_finger_PHD-type_CS"/>
</dbReference>
<proteinExistence type="predicted"/>
<dbReference type="PANTHER" id="PTHR47793:SF1">
    <property type="entry name" value="HISTONE DEACETYLASE COMPLEX SUBUNIT CTI6"/>
    <property type="match status" value="1"/>
</dbReference>
<dbReference type="EMBL" id="CAUH01002943">
    <property type="protein sequence ID" value="CCU76743.1"/>
    <property type="molecule type" value="Genomic_DNA"/>
</dbReference>
<dbReference type="Gene3D" id="3.30.40.10">
    <property type="entry name" value="Zinc/RING finger domain, C3HC4 (zinc finger)"/>
    <property type="match status" value="1"/>
</dbReference>
<dbReference type="AlphaFoldDB" id="N1JG49"/>
<dbReference type="HOGENOM" id="CLU_020879_0_0_1"/>
<feature type="compositionally biased region" description="Basic residues" evidence="4">
    <location>
        <begin position="445"/>
        <end position="457"/>
    </location>
</feature>
<dbReference type="GO" id="GO:0070210">
    <property type="term" value="C:Rpd3L-Expanded complex"/>
    <property type="evidence" value="ECO:0007669"/>
    <property type="project" value="TreeGrafter"/>
</dbReference>
<evidence type="ECO:0000256" key="4">
    <source>
        <dbReference type="SAM" id="MobiDB-lite"/>
    </source>
</evidence>
<comment type="caution">
    <text evidence="6">The sequence shown here is derived from an EMBL/GenBank/DDBJ whole genome shotgun (WGS) entry which is preliminary data.</text>
</comment>
<dbReference type="GO" id="GO:0008270">
    <property type="term" value="F:zinc ion binding"/>
    <property type="evidence" value="ECO:0007669"/>
    <property type="project" value="UniProtKB-KW"/>
</dbReference>
<feature type="region of interest" description="Disordered" evidence="4">
    <location>
        <begin position="1"/>
        <end position="105"/>
    </location>
</feature>
<feature type="compositionally biased region" description="Basic and acidic residues" evidence="4">
    <location>
        <begin position="462"/>
        <end position="473"/>
    </location>
</feature>
<evidence type="ECO:0000313" key="7">
    <source>
        <dbReference type="Proteomes" id="UP000015441"/>
    </source>
</evidence>
<dbReference type="GO" id="GO:0061186">
    <property type="term" value="P:negative regulation of silent mating-type cassette heterochromatin formation"/>
    <property type="evidence" value="ECO:0007669"/>
    <property type="project" value="TreeGrafter"/>
</dbReference>
<feature type="region of interest" description="Disordered" evidence="4">
    <location>
        <begin position="568"/>
        <end position="590"/>
    </location>
</feature>
<evidence type="ECO:0000313" key="6">
    <source>
        <dbReference type="EMBL" id="CCU76743.1"/>
    </source>
</evidence>
<reference evidence="6 7" key="1">
    <citation type="journal article" date="2010" name="Science">
        <title>Genome expansion and gene loss in powdery mildew fungi reveal tradeoffs in extreme parasitism.</title>
        <authorList>
            <person name="Spanu P.D."/>
            <person name="Abbott J.C."/>
            <person name="Amselem J."/>
            <person name="Burgis T.A."/>
            <person name="Soanes D.M."/>
            <person name="Stueber K."/>
            <person name="Ver Loren van Themaat E."/>
            <person name="Brown J.K.M."/>
            <person name="Butcher S.A."/>
            <person name="Gurr S.J."/>
            <person name="Lebrun M.-H."/>
            <person name="Ridout C.J."/>
            <person name="Schulze-Lefert P."/>
            <person name="Talbot N.J."/>
            <person name="Ahmadinejad N."/>
            <person name="Ametz C."/>
            <person name="Barton G.R."/>
            <person name="Benjdia M."/>
            <person name="Bidzinski P."/>
            <person name="Bindschedler L.V."/>
            <person name="Both M."/>
            <person name="Brewer M.T."/>
            <person name="Cadle-Davidson L."/>
            <person name="Cadle-Davidson M.M."/>
            <person name="Collemare J."/>
            <person name="Cramer R."/>
            <person name="Frenkel O."/>
            <person name="Godfrey D."/>
            <person name="Harriman J."/>
            <person name="Hoede C."/>
            <person name="King B.C."/>
            <person name="Klages S."/>
            <person name="Kleemann J."/>
            <person name="Knoll D."/>
            <person name="Koti P.S."/>
            <person name="Kreplak J."/>
            <person name="Lopez-Ruiz F.J."/>
            <person name="Lu X."/>
            <person name="Maekawa T."/>
            <person name="Mahanil S."/>
            <person name="Micali C."/>
            <person name="Milgroom M.G."/>
            <person name="Montana G."/>
            <person name="Noir S."/>
            <person name="O'Connell R.J."/>
            <person name="Oberhaensli S."/>
            <person name="Parlange F."/>
            <person name="Pedersen C."/>
            <person name="Quesneville H."/>
            <person name="Reinhardt R."/>
            <person name="Rott M."/>
            <person name="Sacristan S."/>
            <person name="Schmidt S.M."/>
            <person name="Schoen M."/>
            <person name="Skamnioti P."/>
            <person name="Sommer H."/>
            <person name="Stephens A."/>
            <person name="Takahara H."/>
            <person name="Thordal-Christensen H."/>
            <person name="Vigouroux M."/>
            <person name="Wessling R."/>
            <person name="Wicker T."/>
            <person name="Panstruga R."/>
        </authorList>
    </citation>
    <scope>NUCLEOTIDE SEQUENCE [LARGE SCALE GENOMIC DNA]</scope>
    <source>
        <strain evidence="6">DH14</strain>
    </source>
</reference>
<feature type="compositionally biased region" description="Basic and acidic residues" evidence="4">
    <location>
        <begin position="340"/>
        <end position="370"/>
    </location>
</feature>
<feature type="compositionally biased region" description="Basic and acidic residues" evidence="4">
    <location>
        <begin position="264"/>
        <end position="280"/>
    </location>
</feature>
<dbReference type="GO" id="GO:0033698">
    <property type="term" value="C:Rpd3L complex"/>
    <property type="evidence" value="ECO:0007669"/>
    <property type="project" value="TreeGrafter"/>
</dbReference>
<feature type="compositionally biased region" description="Low complexity" evidence="4">
    <location>
        <begin position="231"/>
        <end position="241"/>
    </location>
</feature>
<dbReference type="SMART" id="SM00249">
    <property type="entry name" value="PHD"/>
    <property type="match status" value="1"/>
</dbReference>
<evidence type="ECO:0000256" key="2">
    <source>
        <dbReference type="ARBA" id="ARBA00022771"/>
    </source>
</evidence>
<dbReference type="FunCoup" id="N1JG49">
    <property type="interactions" value="103"/>
</dbReference>
<sequence length="615" mass="69318">MARRSSRANRANQHQVNTQFLALLNPATRADRSTRSSNKAESPEKSIGSKPTSVEPQGEAVNKLEETNVMQTRRKRGRAEEPKEKHPRIQTPPHDNKNDSEDVGEDDDAVRCICGHDDYPGLPQHDEDGRGLTQAVSEGQSLSTAEATEDLAGFYLQCDICKVWQHGGCVGIMNEGSSPEEYFCEGCRKDLHKIFTSFNGQRYSHYLPLRKVLLQSGSNIMVNLKDETRPPRVGRSGRPSSLQSASAKRRSTMNSRDAAYDEGEQLRRVIEASKSERISESTDTGIKRSKRGFTEGSKRQRTSSTSPSRESLNLSRPESEDETLSRNHNTKKSRLAGAKISKECDNKMEREKSRIDVGNKRSNRVERRRTDGKNKDLLKYGTNLILLIDPETMEETSVDTRFSANKGFVPNNTINSSQPMDLTKNSQNILVESSHPTQAATCQKKIGRPPNSRKGKVNKSQYSKDRDLQDHNELQSNRQQSRDFSKSEEMTHYSCSWGIPGEGKVSRSKGNPNKITMADMKRRVTMILDFISRTQLEMASEPTLSDTKNSAQNPVQPIIDKISIKRFEGGDRQKSSNNDTCHGSAKPDRDFKDLSCRDMMDVLTKQLIKWQKEFL</sequence>
<accession>N1JG49</accession>
<protein>
    <submittedName>
        <fullName evidence="6">Transcriptional regulator (Cti6)</fullName>
    </submittedName>
</protein>
<name>N1JG49_BLUG1</name>
<feature type="region of interest" description="Disordered" evidence="4">
    <location>
        <begin position="434"/>
        <end position="515"/>
    </location>
</feature>
<dbReference type="PANTHER" id="PTHR47793">
    <property type="entry name" value="HISTONE DEACETYLASE COMPLEX SUBUNIT CTI6"/>
    <property type="match status" value="1"/>
</dbReference>
<dbReference type="InterPro" id="IPR001965">
    <property type="entry name" value="Znf_PHD"/>
</dbReference>